<evidence type="ECO:0000259" key="12">
    <source>
        <dbReference type="Pfam" id="PF22618"/>
    </source>
</evidence>
<dbReference type="PATRIC" id="fig|1961.12.peg.5676"/>
<dbReference type="Pfam" id="PF10099">
    <property type="entry name" value="RskA_C"/>
    <property type="match status" value="1"/>
</dbReference>
<evidence type="ECO:0000256" key="7">
    <source>
        <dbReference type="ARBA" id="ARBA00023136"/>
    </source>
</evidence>
<evidence type="ECO:0000256" key="6">
    <source>
        <dbReference type="ARBA" id="ARBA00023015"/>
    </source>
</evidence>
<dbReference type="GO" id="GO:0016989">
    <property type="term" value="F:sigma factor antagonist activity"/>
    <property type="evidence" value="ECO:0007669"/>
    <property type="project" value="TreeGrafter"/>
</dbReference>
<dbReference type="OrthoDB" id="153510at2"/>
<dbReference type="Pfam" id="PF22618">
    <property type="entry name" value="RskA_N"/>
    <property type="match status" value="1"/>
</dbReference>
<evidence type="ECO:0000256" key="10">
    <source>
        <dbReference type="ARBA" id="ARBA00030803"/>
    </source>
</evidence>
<keyword evidence="6" id="KW-0805">Transcription regulation</keyword>
<evidence type="ECO:0000256" key="3">
    <source>
        <dbReference type="ARBA" id="ARBA00022475"/>
    </source>
</evidence>
<accession>A0A0L8M9N9</accession>
<keyword evidence="3" id="KW-1003">Cell membrane</keyword>
<dbReference type="InterPro" id="IPR051474">
    <property type="entry name" value="Anti-sigma-K/W_factor"/>
</dbReference>
<evidence type="ECO:0000313" key="13">
    <source>
        <dbReference type="EMBL" id="KOG47100.1"/>
    </source>
</evidence>
<evidence type="ECO:0000256" key="1">
    <source>
        <dbReference type="ARBA" id="ARBA00004167"/>
    </source>
</evidence>
<dbReference type="AlphaFoldDB" id="A0A0L8M9N9"/>
<sequence>MNAVDLHTLTGAYVLDALEPAERAAVERHLADCISCTQEVRELSETVTRLGLAVAATPSPALRDEVMRRIGTVRQEAPSTVRSTRGGHVRPRWRWAPNWALAACFAAAVALGGVAVSQYEQAQEAREQALQARIANDAVGAVLASADARVSTAPLRGGAVGTVVVSPSRNQAVFAASGMPAPPSGKVYQLWYNDGGGRMRSAGLMDSATPAAATLLRGPVDAASGMGITVEPAGGSPRPTSAPVALLAFPTA</sequence>
<dbReference type="InterPro" id="IPR018764">
    <property type="entry name" value="RskA_C"/>
</dbReference>
<feature type="domain" description="Anti-sigma-K factor RskA N-terminal" evidence="12">
    <location>
        <begin position="6"/>
        <end position="47"/>
    </location>
</feature>
<dbReference type="PANTHER" id="PTHR37461:SF1">
    <property type="entry name" value="ANTI-SIGMA-K FACTOR RSKA"/>
    <property type="match status" value="1"/>
</dbReference>
<evidence type="ECO:0000259" key="11">
    <source>
        <dbReference type="Pfam" id="PF10099"/>
    </source>
</evidence>
<dbReference type="EMBL" id="LGUV01000343">
    <property type="protein sequence ID" value="KOG47100.1"/>
    <property type="molecule type" value="Genomic_DNA"/>
</dbReference>
<comment type="caution">
    <text evidence="13">The sequence shown here is derived from an EMBL/GenBank/DDBJ whole genome shotgun (WGS) entry which is preliminary data.</text>
</comment>
<dbReference type="GO" id="GO:0005886">
    <property type="term" value="C:plasma membrane"/>
    <property type="evidence" value="ECO:0007669"/>
    <property type="project" value="UniProtKB-SubCell"/>
</dbReference>
<evidence type="ECO:0000256" key="8">
    <source>
        <dbReference type="ARBA" id="ARBA00023163"/>
    </source>
</evidence>
<protein>
    <recommendedName>
        <fullName evidence="10">Regulator of SigK</fullName>
    </recommendedName>
    <alternativeName>
        <fullName evidence="9">Sigma-K anti-sigma factor RskA</fullName>
    </alternativeName>
</protein>
<proteinExistence type="predicted"/>
<keyword evidence="5" id="KW-1133">Transmembrane helix</keyword>
<keyword evidence="7" id="KW-0472">Membrane</keyword>
<evidence type="ECO:0000256" key="9">
    <source>
        <dbReference type="ARBA" id="ARBA00029829"/>
    </source>
</evidence>
<evidence type="ECO:0000256" key="2">
    <source>
        <dbReference type="ARBA" id="ARBA00004236"/>
    </source>
</evidence>
<keyword evidence="8" id="KW-0804">Transcription</keyword>
<dbReference type="InterPro" id="IPR053877">
    <property type="entry name" value="RskA_N"/>
</dbReference>
<feature type="domain" description="Anti-sigma K factor RskA C-terminal" evidence="11">
    <location>
        <begin position="102"/>
        <end position="244"/>
    </location>
</feature>
<comment type="subcellular location">
    <subcellularLocation>
        <location evidence="2">Cell membrane</location>
    </subcellularLocation>
    <subcellularLocation>
        <location evidence="1">Membrane</location>
        <topology evidence="1">Single-pass membrane protein</topology>
    </subcellularLocation>
</comment>
<evidence type="ECO:0000313" key="14">
    <source>
        <dbReference type="Proteomes" id="UP000037084"/>
    </source>
</evidence>
<evidence type="ECO:0000256" key="4">
    <source>
        <dbReference type="ARBA" id="ARBA00022692"/>
    </source>
</evidence>
<dbReference type="RefSeq" id="WP_030384064.1">
    <property type="nucleotide sequence ID" value="NZ_LGUV01000343.1"/>
</dbReference>
<dbReference type="PANTHER" id="PTHR37461">
    <property type="entry name" value="ANTI-SIGMA-K FACTOR RSKA"/>
    <property type="match status" value="1"/>
</dbReference>
<organism evidence="13 14">
    <name type="scientific">Streptomyces virginiae</name>
    <name type="common">Streptomyces cinnamonensis</name>
    <dbReference type="NCBI Taxonomy" id="1961"/>
    <lineage>
        <taxon>Bacteria</taxon>
        <taxon>Bacillati</taxon>
        <taxon>Actinomycetota</taxon>
        <taxon>Actinomycetes</taxon>
        <taxon>Kitasatosporales</taxon>
        <taxon>Streptomycetaceae</taxon>
        <taxon>Streptomyces</taxon>
    </lineage>
</organism>
<name>A0A0L8M9N9_STRVG</name>
<keyword evidence="4" id="KW-0812">Transmembrane</keyword>
<dbReference type="InterPro" id="IPR041916">
    <property type="entry name" value="Anti_sigma_zinc_sf"/>
</dbReference>
<dbReference type="GO" id="GO:0006417">
    <property type="term" value="P:regulation of translation"/>
    <property type="evidence" value="ECO:0007669"/>
    <property type="project" value="TreeGrafter"/>
</dbReference>
<reference evidence="14" key="1">
    <citation type="submission" date="2015-07" db="EMBL/GenBank/DDBJ databases">
        <authorList>
            <consortium name="Consortium for Microbial Forensics and Genomics (microFORGE)"/>
            <person name="Knight B.M."/>
            <person name="Roberts D.P."/>
            <person name="Lin D."/>
            <person name="Hari K."/>
            <person name="Fletcher J."/>
            <person name="Melcher U."/>
            <person name="Blagden T."/>
            <person name="Winegar R.A."/>
        </authorList>
    </citation>
    <scope>NUCLEOTIDE SEQUENCE [LARGE SCALE GENOMIC DNA]</scope>
    <source>
        <strain evidence="14">NRRL B-1447</strain>
    </source>
</reference>
<dbReference type="Proteomes" id="UP000037084">
    <property type="component" value="Unassembled WGS sequence"/>
</dbReference>
<evidence type="ECO:0000256" key="5">
    <source>
        <dbReference type="ARBA" id="ARBA00022989"/>
    </source>
</evidence>
<gene>
    <name evidence="13" type="ORF">ADK75_25335</name>
</gene>
<dbReference type="Gene3D" id="1.10.10.1320">
    <property type="entry name" value="Anti-sigma factor, zinc-finger domain"/>
    <property type="match status" value="1"/>
</dbReference>